<sequence>MHTSNDSIISAMEQTLQDPDVFPTNVSSWSHCSVQFSSYQFVLIPVLYSILFIFGLMGNSLVILVLCQQKNLKTVANIYIVNLATADLLTLVTVPFWATYYAYGYNWLFGSMMCKLCSSVLGLTMFASIFFITCMSMDRYQAIVHPLQSQQRTLHRASVTALLVWSLAALTTLPTFYFRDTQHIEDLDVTACVMAFPNEKYSEWSAGTALMKNTFGFLIPMAIIATCYIQIRVHLMKARGLGKNKQKRDRVLKVVAAVVVAFFICWLPFHVLTFLDALTWMHVINECWIVSAIDTALPFGISMGFANSCINPLLYYLIGSQFQDKLQHLFKLRLYQFNSNRQGFLSSKSSSIKDTDTLKDAKHREGDSGRLQTHPLGDGAKVIDGLGHPKSLVQPCQHLLTVGGSKPDG</sequence>
<reference evidence="1" key="1">
    <citation type="submission" date="2021-08" db="EMBL/GenBank/DDBJ databases">
        <title>The first chromosome-level gecko genome reveals the dynamic sex chromosomes of Neotropical dwarf geckos (Sphaerodactylidae: Sphaerodactylus).</title>
        <authorList>
            <person name="Pinto B.J."/>
            <person name="Keating S.E."/>
            <person name="Gamble T."/>
        </authorList>
    </citation>
    <scope>NUCLEOTIDE SEQUENCE</scope>
    <source>
        <strain evidence="1">TG3544</strain>
    </source>
</reference>
<evidence type="ECO:0000313" key="1">
    <source>
        <dbReference type="EMBL" id="KAH8011913.1"/>
    </source>
</evidence>
<protein>
    <submittedName>
        <fullName evidence="1">Uncharacterized protein</fullName>
    </submittedName>
</protein>
<keyword evidence="2" id="KW-1185">Reference proteome</keyword>
<name>A0ACB8FY14_9SAUR</name>
<dbReference type="Proteomes" id="UP000827872">
    <property type="component" value="Linkage Group LG13"/>
</dbReference>
<accession>A0ACB8FY14</accession>
<evidence type="ECO:0000313" key="2">
    <source>
        <dbReference type="Proteomes" id="UP000827872"/>
    </source>
</evidence>
<comment type="caution">
    <text evidence="1">The sequence shown here is derived from an EMBL/GenBank/DDBJ whole genome shotgun (WGS) entry which is preliminary data.</text>
</comment>
<gene>
    <name evidence="1" type="ORF">K3G42_012616</name>
</gene>
<dbReference type="EMBL" id="CM037626">
    <property type="protein sequence ID" value="KAH8011913.1"/>
    <property type="molecule type" value="Genomic_DNA"/>
</dbReference>
<proteinExistence type="predicted"/>
<organism evidence="1 2">
    <name type="scientific">Sphaerodactylus townsendi</name>
    <dbReference type="NCBI Taxonomy" id="933632"/>
    <lineage>
        <taxon>Eukaryota</taxon>
        <taxon>Metazoa</taxon>
        <taxon>Chordata</taxon>
        <taxon>Craniata</taxon>
        <taxon>Vertebrata</taxon>
        <taxon>Euteleostomi</taxon>
        <taxon>Lepidosauria</taxon>
        <taxon>Squamata</taxon>
        <taxon>Bifurcata</taxon>
        <taxon>Gekkota</taxon>
        <taxon>Sphaerodactylidae</taxon>
        <taxon>Sphaerodactylus</taxon>
    </lineage>
</organism>